<accession>A0A9X9LG64</accession>
<evidence type="ECO:0008006" key="4">
    <source>
        <dbReference type="Google" id="ProtNLM"/>
    </source>
</evidence>
<evidence type="ECO:0000313" key="3">
    <source>
        <dbReference type="Proteomes" id="UP000269945"/>
    </source>
</evidence>
<dbReference type="Gene3D" id="3.40.50.300">
    <property type="entry name" value="P-loop containing nucleotide triphosphate hydrolases"/>
    <property type="match status" value="1"/>
</dbReference>
<gene>
    <name evidence="2" type="ORF">BN2614_LOCUS1</name>
</gene>
<dbReference type="AlphaFoldDB" id="A0A9X9LG64"/>
<name>A0A9X9LG64_GULGU</name>
<keyword evidence="3" id="KW-1185">Reference proteome</keyword>
<organism evidence="2 3">
    <name type="scientific">Gulo gulo</name>
    <name type="common">Wolverine</name>
    <name type="synonym">Gluton</name>
    <dbReference type="NCBI Taxonomy" id="48420"/>
    <lineage>
        <taxon>Eukaryota</taxon>
        <taxon>Metazoa</taxon>
        <taxon>Chordata</taxon>
        <taxon>Craniata</taxon>
        <taxon>Vertebrata</taxon>
        <taxon>Euteleostomi</taxon>
        <taxon>Mammalia</taxon>
        <taxon>Eutheria</taxon>
        <taxon>Laurasiatheria</taxon>
        <taxon>Carnivora</taxon>
        <taxon>Caniformia</taxon>
        <taxon>Musteloidea</taxon>
        <taxon>Mustelidae</taxon>
        <taxon>Guloninae</taxon>
        <taxon>Gulo</taxon>
    </lineage>
</organism>
<dbReference type="Proteomes" id="UP000269945">
    <property type="component" value="Unassembled WGS sequence"/>
</dbReference>
<sequence length="115" mass="12599">LGKGAKKNTVLAASSCRPLGSVVGRLTLFSWPLKRGMDQFVSSLMCCEFLSPQTKKYADVIIPRGADNLVAINLIVQHIQDILNGGLSKRQTNGYLNGYIPSRKRQPSESSSRPH</sequence>
<protein>
    <recommendedName>
        <fullName evidence="4">Phosphoribulokinase/uridine kinase domain-containing protein</fullName>
    </recommendedName>
</protein>
<comment type="caution">
    <text evidence="2">The sequence shown here is derived from an EMBL/GenBank/DDBJ whole genome shotgun (WGS) entry which is preliminary data.</text>
</comment>
<evidence type="ECO:0000313" key="2">
    <source>
        <dbReference type="EMBL" id="VCW67274.1"/>
    </source>
</evidence>
<proteinExistence type="predicted"/>
<dbReference type="InterPro" id="IPR027417">
    <property type="entry name" value="P-loop_NTPase"/>
</dbReference>
<reference evidence="2 3" key="1">
    <citation type="submission" date="2018-10" db="EMBL/GenBank/DDBJ databases">
        <authorList>
            <person name="Ekblom R."/>
            <person name="Jareborg N."/>
        </authorList>
    </citation>
    <scope>NUCLEOTIDE SEQUENCE [LARGE SCALE GENOMIC DNA]</scope>
    <source>
        <tissue evidence="2">Muscle</tissue>
    </source>
</reference>
<feature type="non-terminal residue" evidence="2">
    <location>
        <position position="1"/>
    </location>
</feature>
<evidence type="ECO:0000256" key="1">
    <source>
        <dbReference type="SAM" id="MobiDB-lite"/>
    </source>
</evidence>
<feature type="region of interest" description="Disordered" evidence="1">
    <location>
        <begin position="88"/>
        <end position="115"/>
    </location>
</feature>
<dbReference type="EMBL" id="CYRY02002561">
    <property type="protein sequence ID" value="VCW67274.1"/>
    <property type="molecule type" value="Genomic_DNA"/>
</dbReference>